<feature type="compositionally biased region" description="Polar residues" evidence="1">
    <location>
        <begin position="128"/>
        <end position="149"/>
    </location>
</feature>
<feature type="region of interest" description="Disordered" evidence="1">
    <location>
        <begin position="466"/>
        <end position="523"/>
    </location>
</feature>
<dbReference type="Proteomes" id="UP000253845">
    <property type="component" value="Unassembled WGS sequence"/>
</dbReference>
<feature type="compositionally biased region" description="Basic and acidic residues" evidence="1">
    <location>
        <begin position="98"/>
        <end position="114"/>
    </location>
</feature>
<dbReference type="VEuPathDB" id="FungiDB:M747DRAFT_228501"/>
<feature type="region of interest" description="Disordered" evidence="1">
    <location>
        <begin position="309"/>
        <end position="450"/>
    </location>
</feature>
<evidence type="ECO:0000313" key="3">
    <source>
        <dbReference type="Proteomes" id="UP000253845"/>
    </source>
</evidence>
<dbReference type="AlphaFoldDB" id="A0A370CGB3"/>
<feature type="region of interest" description="Disordered" evidence="1">
    <location>
        <begin position="97"/>
        <end position="149"/>
    </location>
</feature>
<evidence type="ECO:0000313" key="2">
    <source>
        <dbReference type="EMBL" id="RDH25393.1"/>
    </source>
</evidence>
<feature type="compositionally biased region" description="Low complexity" evidence="1">
    <location>
        <begin position="466"/>
        <end position="504"/>
    </location>
</feature>
<proteinExistence type="predicted"/>
<evidence type="ECO:0000256" key="1">
    <source>
        <dbReference type="SAM" id="MobiDB-lite"/>
    </source>
</evidence>
<feature type="compositionally biased region" description="Polar residues" evidence="1">
    <location>
        <begin position="437"/>
        <end position="450"/>
    </location>
</feature>
<feature type="region of interest" description="Disordered" evidence="1">
    <location>
        <begin position="542"/>
        <end position="584"/>
    </location>
</feature>
<protein>
    <submittedName>
        <fullName evidence="2">Uncharacterized protein</fullName>
    </submittedName>
</protein>
<dbReference type="EMBL" id="KZ851900">
    <property type="protein sequence ID" value="RDH25393.1"/>
    <property type="molecule type" value="Genomic_DNA"/>
</dbReference>
<reference evidence="2 3" key="1">
    <citation type="submission" date="2018-07" db="EMBL/GenBank/DDBJ databases">
        <title>Section-level genome sequencing of Aspergillus section Nigri to investigate inter- and intra-species variation.</title>
        <authorList>
            <consortium name="DOE Joint Genome Institute"/>
            <person name="Vesth T.C."/>
            <person name="Nybo J.L."/>
            <person name="Theobald S."/>
            <person name="Frisvad J.C."/>
            <person name="Larsen T.O."/>
            <person name="Nielsen K.F."/>
            <person name="Hoof J.B."/>
            <person name="Brandl J."/>
            <person name="Salamov A."/>
            <person name="Riley R."/>
            <person name="Gladden J.M."/>
            <person name="Phatale P."/>
            <person name="Nielsen M.T."/>
            <person name="Lyhne E.K."/>
            <person name="Kogle M.E."/>
            <person name="Strasser K."/>
            <person name="McDonnell E."/>
            <person name="Barry K."/>
            <person name="Clum A."/>
            <person name="Chen C."/>
            <person name="Nolan M."/>
            <person name="Sandor L."/>
            <person name="Kuo A."/>
            <person name="Lipzen A."/>
            <person name="Hainaut M."/>
            <person name="Drula E."/>
            <person name="Tsang A."/>
            <person name="Magnuson J.K."/>
            <person name="Henrissat B."/>
            <person name="Wiebenga A."/>
            <person name="Simmons B.A."/>
            <person name="Makela M.R."/>
            <person name="De vries R.P."/>
            <person name="Grigoriev I.V."/>
            <person name="Mortensen U.H."/>
            <person name="Baker S.E."/>
            <person name="Andersen M.R."/>
        </authorList>
    </citation>
    <scope>NUCLEOTIDE SEQUENCE [LARGE SCALE GENOMIC DNA]</scope>
    <source>
        <strain evidence="2 3">ATCC 13496</strain>
    </source>
</reference>
<feature type="compositionally biased region" description="Basic and acidic residues" evidence="1">
    <location>
        <begin position="561"/>
        <end position="578"/>
    </location>
</feature>
<feature type="region of interest" description="Disordered" evidence="1">
    <location>
        <begin position="198"/>
        <end position="262"/>
    </location>
</feature>
<name>A0A370CGB3_ASPNG</name>
<sequence length="667" mass="72119">MLYTRNRLSCIQFVSHVGGLSSSYGIPPYPSIAPLKPTQQASGLTCGDQQRALLVLSPALHVSAAHLISMSGSSRLDGRPHVQNPQPQFASRNIAEAAGHDSRHHGTIDHRDSRVGVSPPKPEPSMAVNITSESPSDQSASNTNRHIPHSSLSTVLAPVTQVRHSESKTQEKIGHLQPLSEPAGTIIHTSTVGEQTMSEPLASTIRKSHSPSMTAPGGPSKYNAPSKRTAAGISKHLVDAPGADNTSEVDSPDRRRSHSIGSLSRESRIAAVRLVPYISFWGHAHSLSPSTESLAKAGLLPAFSELEAQRSVENSSPDGTIMSAPDPPSTTSVYTPSGPGRLSPVAQSADASPSSLHLDLPKSHPRPKLAPPADIASGSRSRRRRPNPNEALHLPKFPASLHRRHHSHQEVGASGPAASSEKVQVPGTPPLGPMRQASYNGTGGHQNHNRNSAMEQDAIETLLFMSSPGHSGYHSGSQHSQRQRNFFQSSSDSRSSGGRVPRSQDSQVSNSRGQPMPASSGRVIGLESHAGDEIDRMLDQMDSDSDDEVKFASTQSSFTDRGSKQADSSQEHYRRETSTSHGQHLPWSASTLWFQRLEESLWERDQFEIGIRSKPALHCSSSPCDWYILRRKERYIMFPRSTSAIPCSTQVIIRSCPDELAYVPSFL</sequence>
<accession>A0A370CGB3</accession>
<feature type="compositionally biased region" description="Polar residues" evidence="1">
    <location>
        <begin position="345"/>
        <end position="355"/>
    </location>
</feature>
<organism evidence="2 3">
    <name type="scientific">Aspergillus niger ATCC 13496</name>
    <dbReference type="NCBI Taxonomy" id="1353008"/>
    <lineage>
        <taxon>Eukaryota</taxon>
        <taxon>Fungi</taxon>
        <taxon>Dikarya</taxon>
        <taxon>Ascomycota</taxon>
        <taxon>Pezizomycotina</taxon>
        <taxon>Eurotiomycetes</taxon>
        <taxon>Eurotiomycetidae</taxon>
        <taxon>Eurotiales</taxon>
        <taxon>Aspergillaceae</taxon>
        <taxon>Aspergillus</taxon>
        <taxon>Aspergillus subgen. Circumdati</taxon>
    </lineage>
</organism>
<gene>
    <name evidence="2" type="ORF">M747DRAFT_228501</name>
</gene>